<comment type="function">
    <text evidence="8">Catalyzes the condensation of pantoate with beta-alanine in an ATP-dependent reaction via a pantoyl-adenylate intermediate.</text>
</comment>
<evidence type="ECO:0000256" key="1">
    <source>
        <dbReference type="ARBA" id="ARBA00004990"/>
    </source>
</evidence>
<dbReference type="GO" id="GO:0015940">
    <property type="term" value="P:pantothenate biosynthetic process"/>
    <property type="evidence" value="ECO:0007669"/>
    <property type="project" value="UniProtKB-UniRule"/>
</dbReference>
<keyword evidence="3 8" id="KW-0436">Ligase</keyword>
<keyword evidence="6 8" id="KW-0067">ATP-binding</keyword>
<dbReference type="GO" id="GO:0005829">
    <property type="term" value="C:cytosol"/>
    <property type="evidence" value="ECO:0007669"/>
    <property type="project" value="TreeGrafter"/>
</dbReference>
<evidence type="ECO:0000256" key="2">
    <source>
        <dbReference type="ARBA" id="ARBA00009256"/>
    </source>
</evidence>
<comment type="caution">
    <text evidence="8">Lacks conserved residue(s) required for the propagation of feature annotation.</text>
</comment>
<feature type="binding site" evidence="8">
    <location>
        <position position="61"/>
    </location>
    <ligand>
        <name>(R)-pantoate</name>
        <dbReference type="ChEBI" id="CHEBI:15980"/>
    </ligand>
</feature>
<dbReference type="PANTHER" id="PTHR21299:SF1">
    <property type="entry name" value="PANTOATE--BETA-ALANINE LIGASE"/>
    <property type="match status" value="1"/>
</dbReference>
<dbReference type="SUPFAM" id="SSF52374">
    <property type="entry name" value="Nucleotidylyl transferase"/>
    <property type="match status" value="1"/>
</dbReference>
<dbReference type="InterPro" id="IPR004821">
    <property type="entry name" value="Cyt_trans-like"/>
</dbReference>
<evidence type="ECO:0000256" key="3">
    <source>
        <dbReference type="ARBA" id="ARBA00022598"/>
    </source>
</evidence>
<feature type="binding site" evidence="8">
    <location>
        <begin position="187"/>
        <end position="190"/>
    </location>
    <ligand>
        <name>ATP</name>
        <dbReference type="ChEBI" id="CHEBI:30616"/>
    </ligand>
</feature>
<organism evidence="9 10">
    <name type="scientific">Candidatus Thiopontia autotrophica</name>
    <dbReference type="NCBI Taxonomy" id="2841688"/>
    <lineage>
        <taxon>Bacteria</taxon>
        <taxon>Pseudomonadati</taxon>
        <taxon>Pseudomonadota</taxon>
        <taxon>Gammaproteobacteria</taxon>
        <taxon>Candidatus Thiopontia</taxon>
    </lineage>
</organism>
<dbReference type="FunFam" id="3.40.50.620:FF:000013">
    <property type="entry name" value="Pantothenate synthetase"/>
    <property type="match status" value="1"/>
</dbReference>
<feature type="binding site" evidence="8">
    <location>
        <position position="156"/>
    </location>
    <ligand>
        <name>(R)-pantoate</name>
        <dbReference type="ChEBI" id="CHEBI:15980"/>
    </ligand>
</feature>
<feature type="active site" description="Proton donor" evidence="8">
    <location>
        <position position="37"/>
    </location>
</feature>
<dbReference type="AlphaFoldDB" id="A0A8J6TMZ4"/>
<dbReference type="InterPro" id="IPR003721">
    <property type="entry name" value="Pantoate_ligase"/>
</dbReference>
<evidence type="ECO:0000256" key="7">
    <source>
        <dbReference type="ARBA" id="ARBA00048258"/>
    </source>
</evidence>
<dbReference type="Proteomes" id="UP000654401">
    <property type="component" value="Unassembled WGS sequence"/>
</dbReference>
<evidence type="ECO:0000256" key="6">
    <source>
        <dbReference type="ARBA" id="ARBA00022840"/>
    </source>
</evidence>
<comment type="catalytic activity">
    <reaction evidence="7 8">
        <text>(R)-pantoate + beta-alanine + ATP = (R)-pantothenate + AMP + diphosphate + H(+)</text>
        <dbReference type="Rhea" id="RHEA:10912"/>
        <dbReference type="ChEBI" id="CHEBI:15378"/>
        <dbReference type="ChEBI" id="CHEBI:15980"/>
        <dbReference type="ChEBI" id="CHEBI:29032"/>
        <dbReference type="ChEBI" id="CHEBI:30616"/>
        <dbReference type="ChEBI" id="CHEBI:33019"/>
        <dbReference type="ChEBI" id="CHEBI:57966"/>
        <dbReference type="ChEBI" id="CHEBI:456215"/>
        <dbReference type="EC" id="6.3.2.1"/>
    </reaction>
</comment>
<dbReference type="InterPro" id="IPR014729">
    <property type="entry name" value="Rossmann-like_a/b/a_fold"/>
</dbReference>
<protein>
    <recommendedName>
        <fullName evidence="8">Pantothenate synthetase</fullName>
        <shortName evidence="8">PS</shortName>
        <ecNumber evidence="8">6.3.2.1</ecNumber>
    </recommendedName>
    <alternativeName>
        <fullName evidence="8">Pantoate--beta-alanine ligase</fullName>
    </alternativeName>
    <alternativeName>
        <fullName evidence="8">Pantoate-activating enzyme</fullName>
    </alternativeName>
</protein>
<evidence type="ECO:0000256" key="8">
    <source>
        <dbReference type="HAMAP-Rule" id="MF_00158"/>
    </source>
</evidence>
<dbReference type="GO" id="GO:0004592">
    <property type="term" value="F:pantoate-beta-alanine ligase activity"/>
    <property type="evidence" value="ECO:0007669"/>
    <property type="project" value="UniProtKB-UniRule"/>
</dbReference>
<comment type="subcellular location">
    <subcellularLocation>
        <location evidence="8">Cytoplasm</location>
    </subcellularLocation>
</comment>
<dbReference type="GO" id="GO:0005524">
    <property type="term" value="F:ATP binding"/>
    <property type="evidence" value="ECO:0007669"/>
    <property type="project" value="UniProtKB-KW"/>
</dbReference>
<comment type="subunit">
    <text evidence="8">Homodimer.</text>
</comment>
<dbReference type="PANTHER" id="PTHR21299">
    <property type="entry name" value="CYTIDYLATE KINASE/PANTOATE-BETA-ALANINE LIGASE"/>
    <property type="match status" value="1"/>
</dbReference>
<proteinExistence type="inferred from homology"/>
<dbReference type="CDD" id="cd00560">
    <property type="entry name" value="PanC"/>
    <property type="match status" value="1"/>
</dbReference>
<keyword evidence="4 8" id="KW-0566">Pantothenate biosynthesis</keyword>
<evidence type="ECO:0000256" key="4">
    <source>
        <dbReference type="ARBA" id="ARBA00022655"/>
    </source>
</evidence>
<dbReference type="UniPathway" id="UPA00028">
    <property type="reaction ID" value="UER00005"/>
</dbReference>
<gene>
    <name evidence="8" type="primary">panC</name>
    <name evidence="9" type="ORF">H8D24_02615</name>
</gene>
<accession>A0A8J6TMZ4</accession>
<dbReference type="EMBL" id="JACNFK010000020">
    <property type="protein sequence ID" value="MBC8519284.1"/>
    <property type="molecule type" value="Genomic_DNA"/>
</dbReference>
<dbReference type="Gene3D" id="3.30.1300.10">
    <property type="entry name" value="Pantoate-beta-alanine ligase, C-terminal domain"/>
    <property type="match status" value="1"/>
</dbReference>
<evidence type="ECO:0000313" key="10">
    <source>
        <dbReference type="Proteomes" id="UP000654401"/>
    </source>
</evidence>
<comment type="miscellaneous">
    <text evidence="8">The reaction proceeds by a bi uni uni bi ping pong mechanism.</text>
</comment>
<dbReference type="InterPro" id="IPR042176">
    <property type="entry name" value="Pantoate_ligase_C"/>
</dbReference>
<keyword evidence="5 8" id="KW-0547">Nucleotide-binding</keyword>
<dbReference type="EC" id="6.3.2.1" evidence="8"/>
<feature type="binding site" evidence="8">
    <location>
        <position position="61"/>
    </location>
    <ligand>
        <name>beta-alanine</name>
        <dbReference type="ChEBI" id="CHEBI:57966"/>
    </ligand>
</feature>
<feature type="binding site" evidence="8">
    <location>
        <begin position="150"/>
        <end position="153"/>
    </location>
    <ligand>
        <name>ATP</name>
        <dbReference type="ChEBI" id="CHEBI:30616"/>
    </ligand>
</feature>
<comment type="similarity">
    <text evidence="2 8">Belongs to the pantothenate synthetase family.</text>
</comment>
<dbReference type="NCBIfam" id="TIGR00018">
    <property type="entry name" value="panC"/>
    <property type="match status" value="1"/>
</dbReference>
<comment type="caution">
    <text evidence="9">The sequence shown here is derived from an EMBL/GenBank/DDBJ whole genome shotgun (WGS) entry which is preliminary data.</text>
</comment>
<dbReference type="Gene3D" id="3.40.50.620">
    <property type="entry name" value="HUPs"/>
    <property type="match status" value="1"/>
</dbReference>
<evidence type="ECO:0000256" key="5">
    <source>
        <dbReference type="ARBA" id="ARBA00022741"/>
    </source>
</evidence>
<dbReference type="HAMAP" id="MF_00158">
    <property type="entry name" value="PanC"/>
    <property type="match status" value="1"/>
</dbReference>
<feature type="binding site" evidence="8">
    <location>
        <begin position="30"/>
        <end position="37"/>
    </location>
    <ligand>
        <name>ATP</name>
        <dbReference type="ChEBI" id="CHEBI:30616"/>
    </ligand>
</feature>
<name>A0A8J6TMZ4_9GAMM</name>
<evidence type="ECO:0000313" key="9">
    <source>
        <dbReference type="EMBL" id="MBC8519284.1"/>
    </source>
</evidence>
<dbReference type="Pfam" id="PF02569">
    <property type="entry name" value="Pantoate_ligase"/>
    <property type="match status" value="1"/>
</dbReference>
<reference evidence="9 10" key="1">
    <citation type="submission" date="2020-08" db="EMBL/GenBank/DDBJ databases">
        <title>Bridging the membrane lipid divide: bacteria of the FCB group superphylum have the potential to synthesize archaeal ether lipids.</title>
        <authorList>
            <person name="Villanueva L."/>
            <person name="Von Meijenfeldt F.A.B."/>
            <person name="Westbye A.B."/>
            <person name="Yadav S."/>
            <person name="Hopmans E.C."/>
            <person name="Dutilh B.E."/>
            <person name="Sinninghe Damste J.S."/>
        </authorList>
    </citation>
    <scope>NUCLEOTIDE SEQUENCE [LARGE SCALE GENOMIC DNA]</scope>
    <source>
        <strain evidence="9">NIOZ-UU100</strain>
    </source>
</reference>
<dbReference type="NCBIfam" id="TIGR00125">
    <property type="entry name" value="cyt_tran_rel"/>
    <property type="match status" value="1"/>
</dbReference>
<comment type="pathway">
    <text evidence="1 8">Cofactor biosynthesis; (R)-pantothenate biosynthesis; (R)-pantothenate from (R)-pantoate and beta-alanine: step 1/1.</text>
</comment>
<keyword evidence="8" id="KW-0963">Cytoplasm</keyword>
<sequence length="283" mass="31332">MEEFSQIESLREHLAGLRCMGESIAFVPTMGNLHEGHLELVKEAKRNAAVVVVSIYVNPAQFGEGEDFDNYPRTMQQDREKLENIDTSILFVPSDGEMYPAGDRSPATTVEVAGISEQLCGRSRPGHFAGVATVVTKLLNIVQPDVALFGQKDYQQLLVIRQLVADLNLPVEVIGVPTFREDDGLAMSSRNGYLDAEERERAPEIYRTLQWAGDQLEAGREDYPVIELEAIEKLRQAGFLVDYFSILDSGLHSVKNGSKNLTVLAAAKMGATRLIDNLPLNLR</sequence>